<dbReference type="EMBL" id="AEJB01000573">
    <property type="protein sequence ID" value="ELP62820.1"/>
    <property type="molecule type" value="Genomic_DNA"/>
</dbReference>
<dbReference type="Proteomes" id="UP000010931">
    <property type="component" value="Unassembled WGS sequence"/>
</dbReference>
<evidence type="ECO:0000313" key="2">
    <source>
        <dbReference type="EMBL" id="ELP62820.1"/>
    </source>
</evidence>
<evidence type="ECO:0000256" key="1">
    <source>
        <dbReference type="SAM" id="MobiDB-lite"/>
    </source>
</evidence>
<proteinExistence type="predicted"/>
<name>L7EWQ0_STRT8</name>
<comment type="caution">
    <text evidence="2">The sequence shown here is derived from an EMBL/GenBank/DDBJ whole genome shotgun (WGS) entry which is preliminary data.</text>
</comment>
<evidence type="ECO:0000313" key="3">
    <source>
        <dbReference type="Proteomes" id="UP000010931"/>
    </source>
</evidence>
<reference evidence="2 3" key="1">
    <citation type="journal article" date="2011" name="Plasmid">
        <title>Streptomyces turgidiscabies Car8 contains a modular pathogenicity island that shares virulence genes with other actinobacterial plant pathogens.</title>
        <authorList>
            <person name="Huguet-Tapia J.C."/>
            <person name="Badger J.H."/>
            <person name="Loria R."/>
            <person name="Pettis G.S."/>
        </authorList>
    </citation>
    <scope>NUCLEOTIDE SEQUENCE [LARGE SCALE GENOMIC DNA]</scope>
    <source>
        <strain evidence="2 3">Car8</strain>
    </source>
</reference>
<dbReference type="RefSeq" id="WP_006382236.1">
    <property type="nucleotide sequence ID" value="NZ_AEJB01000573.1"/>
</dbReference>
<keyword evidence="3" id="KW-1185">Reference proteome</keyword>
<feature type="region of interest" description="Disordered" evidence="1">
    <location>
        <begin position="109"/>
        <end position="136"/>
    </location>
</feature>
<protein>
    <submittedName>
        <fullName evidence="2">Uncharacterized protein</fullName>
    </submittedName>
</protein>
<accession>L7EWQ0</accession>
<gene>
    <name evidence="2" type="ORF">STRTUCAR8_06412</name>
</gene>
<dbReference type="PATRIC" id="fig|698760.3.peg.8248"/>
<dbReference type="AlphaFoldDB" id="L7EWQ0"/>
<sequence>MLTIEVKRHAQGERYFQPWIEDNKDGSGSRYHFHYDDISDEGAGVFAELFTQQARRWRPRPLGAEPGPRVPITMERQAVMDDGVVAAVDDHAEYIAYTVRADLISARGAGHITRRQSERSPGWQRSSACCSNRQSA</sequence>
<feature type="compositionally biased region" description="Polar residues" evidence="1">
    <location>
        <begin position="123"/>
        <end position="136"/>
    </location>
</feature>
<organism evidence="2 3">
    <name type="scientific">Streptomyces turgidiscabies (strain Car8)</name>
    <dbReference type="NCBI Taxonomy" id="698760"/>
    <lineage>
        <taxon>Bacteria</taxon>
        <taxon>Bacillati</taxon>
        <taxon>Actinomycetota</taxon>
        <taxon>Actinomycetes</taxon>
        <taxon>Kitasatosporales</taxon>
        <taxon>Streptomycetaceae</taxon>
        <taxon>Streptomyces</taxon>
    </lineage>
</organism>
<dbReference type="GeneID" id="97400517"/>